<evidence type="ECO:0000256" key="4">
    <source>
        <dbReference type="ARBA" id="ARBA00023163"/>
    </source>
</evidence>
<dbReference type="RefSeq" id="WP_259449032.1">
    <property type="nucleotide sequence ID" value="NZ_CP119520.1"/>
</dbReference>
<dbReference type="InterPro" id="IPR007627">
    <property type="entry name" value="RNA_pol_sigma70_r2"/>
</dbReference>
<dbReference type="Proteomes" id="UP001165263">
    <property type="component" value="Unassembled WGS sequence"/>
</dbReference>
<protein>
    <submittedName>
        <fullName evidence="7">Sigma-70 family RNA polymerase sigma factor</fullName>
    </submittedName>
</protein>
<dbReference type="InterPro" id="IPR013325">
    <property type="entry name" value="RNA_pol_sigma_r2"/>
</dbReference>
<keyword evidence="2" id="KW-0805">Transcription regulation</keyword>
<comment type="similarity">
    <text evidence="1">Belongs to the sigma-70 factor family. ECF subfamily.</text>
</comment>
<dbReference type="Gene3D" id="1.10.10.10">
    <property type="entry name" value="Winged helix-like DNA-binding domain superfamily/Winged helix DNA-binding domain"/>
    <property type="match status" value="1"/>
</dbReference>
<dbReference type="SUPFAM" id="SSF88659">
    <property type="entry name" value="Sigma3 and sigma4 domains of RNA polymerase sigma factors"/>
    <property type="match status" value="1"/>
</dbReference>
<proteinExistence type="inferred from homology"/>
<reference evidence="7" key="1">
    <citation type="submission" date="2022-08" db="EMBL/GenBank/DDBJ databases">
        <title>Reclassification of Massilia species as members of the genera Telluria, Duganella, Pseudoduganella, Mokoshia gen. nov. and Zemynaea gen. nov. using orthogonal and non-orthogonal genome-based approaches.</title>
        <authorList>
            <person name="Bowman J.P."/>
        </authorList>
    </citation>
    <scope>NUCLEOTIDE SEQUENCE</scope>
    <source>
        <strain evidence="7">LMG 11547</strain>
    </source>
</reference>
<feature type="domain" description="RNA polymerase sigma factor 70 region 4 type 2" evidence="6">
    <location>
        <begin position="122"/>
        <end position="174"/>
    </location>
</feature>
<gene>
    <name evidence="7" type="ORF">NX786_11415</name>
</gene>
<dbReference type="Pfam" id="PF04542">
    <property type="entry name" value="Sigma70_r2"/>
    <property type="match status" value="1"/>
</dbReference>
<accession>A0ABT2BXT0</accession>
<dbReference type="InterPro" id="IPR013324">
    <property type="entry name" value="RNA_pol_sigma_r3/r4-like"/>
</dbReference>
<evidence type="ECO:0000313" key="8">
    <source>
        <dbReference type="Proteomes" id="UP001165263"/>
    </source>
</evidence>
<keyword evidence="4" id="KW-0804">Transcription</keyword>
<dbReference type="SUPFAM" id="SSF88946">
    <property type="entry name" value="Sigma2 domain of RNA polymerase sigma factors"/>
    <property type="match status" value="1"/>
</dbReference>
<dbReference type="InterPro" id="IPR013249">
    <property type="entry name" value="RNA_pol_sigma70_r4_t2"/>
</dbReference>
<name>A0ABT2BXT0_9BURK</name>
<evidence type="ECO:0000259" key="6">
    <source>
        <dbReference type="Pfam" id="PF08281"/>
    </source>
</evidence>
<keyword evidence="8" id="KW-1185">Reference proteome</keyword>
<organism evidence="7 8">
    <name type="scientific">Telluria mixta</name>
    <dbReference type="NCBI Taxonomy" id="34071"/>
    <lineage>
        <taxon>Bacteria</taxon>
        <taxon>Pseudomonadati</taxon>
        <taxon>Pseudomonadota</taxon>
        <taxon>Betaproteobacteria</taxon>
        <taxon>Burkholderiales</taxon>
        <taxon>Oxalobacteraceae</taxon>
        <taxon>Telluria group</taxon>
        <taxon>Telluria</taxon>
    </lineage>
</organism>
<evidence type="ECO:0000256" key="1">
    <source>
        <dbReference type="ARBA" id="ARBA00010641"/>
    </source>
</evidence>
<dbReference type="InterPro" id="IPR014284">
    <property type="entry name" value="RNA_pol_sigma-70_dom"/>
</dbReference>
<feature type="domain" description="RNA polymerase sigma-70 region 2" evidence="5">
    <location>
        <begin position="32"/>
        <end position="89"/>
    </location>
</feature>
<comment type="caution">
    <text evidence="7">The sequence shown here is derived from an EMBL/GenBank/DDBJ whole genome shotgun (WGS) entry which is preliminary data.</text>
</comment>
<dbReference type="NCBIfam" id="TIGR02937">
    <property type="entry name" value="sigma70-ECF"/>
    <property type="match status" value="1"/>
</dbReference>
<keyword evidence="3" id="KW-0731">Sigma factor</keyword>
<evidence type="ECO:0000256" key="3">
    <source>
        <dbReference type="ARBA" id="ARBA00023082"/>
    </source>
</evidence>
<dbReference type="Gene3D" id="1.10.1740.10">
    <property type="match status" value="1"/>
</dbReference>
<dbReference type="InterPro" id="IPR036388">
    <property type="entry name" value="WH-like_DNA-bd_sf"/>
</dbReference>
<dbReference type="InterPro" id="IPR039425">
    <property type="entry name" value="RNA_pol_sigma-70-like"/>
</dbReference>
<dbReference type="CDD" id="cd06171">
    <property type="entry name" value="Sigma70_r4"/>
    <property type="match status" value="1"/>
</dbReference>
<dbReference type="Pfam" id="PF08281">
    <property type="entry name" value="Sigma70_r4_2"/>
    <property type="match status" value="1"/>
</dbReference>
<dbReference type="PANTHER" id="PTHR43133:SF63">
    <property type="entry name" value="RNA POLYMERASE SIGMA FACTOR FECI-RELATED"/>
    <property type="match status" value="1"/>
</dbReference>
<dbReference type="EMBL" id="JANUHC010000003">
    <property type="protein sequence ID" value="MCS0629940.1"/>
    <property type="molecule type" value="Genomic_DNA"/>
</dbReference>
<evidence type="ECO:0000313" key="7">
    <source>
        <dbReference type="EMBL" id="MCS0629940.1"/>
    </source>
</evidence>
<sequence>MAESHDSEGSDVENDELSAWFVDQVLPLEGVLERYLRRNWRNASEIADLRQEVYARVWDGCALRRPDSAQAFVLATARNLLIDRARRAQIVAIDTFADMDALAPTVDELSPERHLTGRSELRLLQVALDLLPARCREVVELRKIEGLSQREVASRMGITEDTVERQVSKGVRALAQALQASATAVGLAPAGPLRKKGTLQ</sequence>
<evidence type="ECO:0000259" key="5">
    <source>
        <dbReference type="Pfam" id="PF04542"/>
    </source>
</evidence>
<dbReference type="PANTHER" id="PTHR43133">
    <property type="entry name" value="RNA POLYMERASE ECF-TYPE SIGMA FACTO"/>
    <property type="match status" value="1"/>
</dbReference>
<evidence type="ECO:0000256" key="2">
    <source>
        <dbReference type="ARBA" id="ARBA00023015"/>
    </source>
</evidence>